<dbReference type="PANTHER" id="PTHR43877">
    <property type="entry name" value="AMINOALKYLPHOSPHONATE N-ACETYLTRANSFERASE-RELATED-RELATED"/>
    <property type="match status" value="1"/>
</dbReference>
<evidence type="ECO:0000256" key="2">
    <source>
        <dbReference type="ARBA" id="ARBA00023315"/>
    </source>
</evidence>
<evidence type="ECO:0000313" key="4">
    <source>
        <dbReference type="EMBL" id="MFC0527072.1"/>
    </source>
</evidence>
<reference evidence="4 5" key="1">
    <citation type="submission" date="2024-09" db="EMBL/GenBank/DDBJ databases">
        <authorList>
            <person name="Sun Q."/>
            <person name="Mori K."/>
        </authorList>
    </citation>
    <scope>NUCLEOTIDE SEQUENCE [LARGE SCALE GENOMIC DNA]</scope>
    <source>
        <strain evidence="4 5">TBRC 3947</strain>
    </source>
</reference>
<dbReference type="Gene3D" id="3.40.630.30">
    <property type="match status" value="1"/>
</dbReference>
<dbReference type="PROSITE" id="PS51186">
    <property type="entry name" value="GNAT"/>
    <property type="match status" value="1"/>
</dbReference>
<keyword evidence="5" id="KW-1185">Reference proteome</keyword>
<name>A0ABV6LXN6_9ACTN</name>
<evidence type="ECO:0000313" key="5">
    <source>
        <dbReference type="Proteomes" id="UP001589867"/>
    </source>
</evidence>
<accession>A0ABV6LXN6</accession>
<dbReference type="Pfam" id="PF00583">
    <property type="entry name" value="Acetyltransf_1"/>
    <property type="match status" value="1"/>
</dbReference>
<dbReference type="EC" id="2.3.1.-" evidence="4"/>
<proteinExistence type="predicted"/>
<dbReference type="GO" id="GO:0016746">
    <property type="term" value="F:acyltransferase activity"/>
    <property type="evidence" value="ECO:0007669"/>
    <property type="project" value="UniProtKB-KW"/>
</dbReference>
<organism evidence="4 5">
    <name type="scientific">Phytohabitans kaempferiae</name>
    <dbReference type="NCBI Taxonomy" id="1620943"/>
    <lineage>
        <taxon>Bacteria</taxon>
        <taxon>Bacillati</taxon>
        <taxon>Actinomycetota</taxon>
        <taxon>Actinomycetes</taxon>
        <taxon>Micromonosporales</taxon>
        <taxon>Micromonosporaceae</taxon>
    </lineage>
</organism>
<protein>
    <submittedName>
        <fullName evidence="4">GNAT family N-acetyltransferase</fullName>
        <ecNumber evidence="4">2.3.1.-</ecNumber>
    </submittedName>
</protein>
<evidence type="ECO:0000256" key="1">
    <source>
        <dbReference type="ARBA" id="ARBA00022679"/>
    </source>
</evidence>
<dbReference type="SUPFAM" id="SSF55729">
    <property type="entry name" value="Acyl-CoA N-acyltransferases (Nat)"/>
    <property type="match status" value="1"/>
</dbReference>
<feature type="domain" description="N-acetyltransferase" evidence="3">
    <location>
        <begin position="155"/>
        <end position="294"/>
    </location>
</feature>
<gene>
    <name evidence="4" type="ORF">ACFFIA_05305</name>
</gene>
<keyword evidence="2 4" id="KW-0012">Acyltransferase</keyword>
<dbReference type="Proteomes" id="UP001589867">
    <property type="component" value="Unassembled WGS sequence"/>
</dbReference>
<dbReference type="InterPro" id="IPR050832">
    <property type="entry name" value="Bact_Acetyltransf"/>
</dbReference>
<evidence type="ECO:0000259" key="3">
    <source>
        <dbReference type="PROSITE" id="PS51186"/>
    </source>
</evidence>
<dbReference type="InterPro" id="IPR000182">
    <property type="entry name" value="GNAT_dom"/>
</dbReference>
<dbReference type="InterPro" id="IPR016181">
    <property type="entry name" value="Acyl_CoA_acyltransferase"/>
</dbReference>
<dbReference type="RefSeq" id="WP_377246277.1">
    <property type="nucleotide sequence ID" value="NZ_JBHLUH010000005.1"/>
</dbReference>
<dbReference type="CDD" id="cd04301">
    <property type="entry name" value="NAT_SF"/>
    <property type="match status" value="1"/>
</dbReference>
<dbReference type="EMBL" id="JBHLUH010000005">
    <property type="protein sequence ID" value="MFC0527072.1"/>
    <property type="molecule type" value="Genomic_DNA"/>
</dbReference>
<sequence>MRPYRDSDLPALQEAVSAWIAQVGRCGYDHVGELPHRIYENLRGSHPVGDLVQVWEDGPAIAGVGINLRFGAAFDVFTAPALRGSPAEEEMLRAAIETTEALTTEPHVLTDVFDCDTTRAALLRGFGFAYFRTWDDIRERPLDGPLPPAPLPPGFHLREATFADAEGLARARNASFDAEWTGRLYHDEVMAKPGYDPAREIVAVAPDGRIAAYTVYWMDSRNRTGHFEPVGTHAAFRRLGLARAVMREAMARMERAGMATVTVNHNADNVPARRLYEELGFTKRYETHGYRRAV</sequence>
<keyword evidence="1 4" id="KW-0808">Transferase</keyword>
<comment type="caution">
    <text evidence="4">The sequence shown here is derived from an EMBL/GenBank/DDBJ whole genome shotgun (WGS) entry which is preliminary data.</text>
</comment>